<proteinExistence type="inferred from homology"/>
<keyword evidence="9 10" id="KW-0460">Magnesium</keyword>
<evidence type="ECO:0000256" key="9">
    <source>
        <dbReference type="ARBA" id="ARBA00022842"/>
    </source>
</evidence>
<feature type="binding site" evidence="12">
    <location>
        <position position="402"/>
    </location>
    <ligand>
        <name>Mg(2+)</name>
        <dbReference type="ChEBI" id="CHEBI:18420"/>
    </ligand>
</feature>
<dbReference type="GO" id="GO:0005524">
    <property type="term" value="F:ATP binding"/>
    <property type="evidence" value="ECO:0007669"/>
    <property type="project" value="UniProtKB-UniRule"/>
</dbReference>
<feature type="binding site" evidence="13">
    <location>
        <begin position="508"/>
        <end position="509"/>
    </location>
    <ligand>
        <name>substrate</name>
    </ligand>
</feature>
<dbReference type="FunFam" id="3.30.1490.50:FF:000002">
    <property type="entry name" value="Glutathione synthetase"/>
    <property type="match status" value="1"/>
</dbReference>
<dbReference type="EC" id="6.3.2.3" evidence="10"/>
<evidence type="ECO:0000313" key="15">
    <source>
        <dbReference type="EMBL" id="KAF2666410.1"/>
    </source>
</evidence>
<keyword evidence="6 10" id="KW-0479">Metal-binding</keyword>
<dbReference type="PANTHER" id="PTHR11130">
    <property type="entry name" value="GLUTATHIONE SYNTHETASE"/>
    <property type="match status" value="1"/>
</dbReference>
<feature type="binding site" evidence="12">
    <location>
        <position position="158"/>
    </location>
    <ligand>
        <name>Mg(2+)</name>
        <dbReference type="ChEBI" id="CHEBI:18420"/>
    </ligand>
</feature>
<dbReference type="Gene3D" id="3.40.50.1760">
    <property type="entry name" value="Glutathione synthase, substrate-binding domain superfamily, eukaryotic"/>
    <property type="match status" value="1"/>
</dbReference>
<name>A0A6A6U3B2_9PEZI</name>
<dbReference type="Gene3D" id="3.30.1490.80">
    <property type="match status" value="1"/>
</dbReference>
<dbReference type="Gene3D" id="1.10.1080.10">
    <property type="entry name" value="Glutathione Synthetase, Chain A, domain 3"/>
    <property type="match status" value="1"/>
</dbReference>
<dbReference type="EMBL" id="MU004239">
    <property type="protein sequence ID" value="KAF2666410.1"/>
    <property type="molecule type" value="Genomic_DNA"/>
</dbReference>
<evidence type="ECO:0000256" key="5">
    <source>
        <dbReference type="ARBA" id="ARBA00022684"/>
    </source>
</evidence>
<feature type="binding site" evidence="11">
    <location>
        <position position="156"/>
    </location>
    <ligand>
        <name>ATP</name>
        <dbReference type="ChEBI" id="CHEBI:30616"/>
    </ligand>
</feature>
<dbReference type="InterPro" id="IPR016185">
    <property type="entry name" value="PreATP-grasp_dom_sf"/>
</dbReference>
<feature type="binding site" evidence="11">
    <location>
        <position position="505"/>
    </location>
    <ligand>
        <name>ATP</name>
        <dbReference type="ChEBI" id="CHEBI:30616"/>
    </ligand>
</feature>
<dbReference type="InterPro" id="IPR014049">
    <property type="entry name" value="Glutathione_synthase_N_euk"/>
</dbReference>
<sequence>MMAYVKEFADYPPEISQQQQDFAVGQLKNYALSVGFTVKPFAVQTDDGPKLPEGAVPAPITLYPSLFPKSCFEEALDIQQSYNTLYANITRDTAWLEDIVPQLAKIDDFVENLWNIHLQLKDGGYTQPLTLGLFRSDYMVHLDKTPGSKPQIRQVEFNTIASSFGGLSTRAAQIHRYLLTNNIYPSTSSSALSPDALAPSDAAAGLAHGLANGHKAYLSHTKPTMEDTCILFIVQPSERNIFDQQHIENELVNTHSIPVFRSTLATVLTQTHLTDTSVLIYTHPSTQRKYEVTLLYYRAGYAPTEYTSPADWTARLTLERSRAIKCPTVLLQLAGMKKVQQVLALPDSPHLQRFLPNADTERLRNTFALMYPLDSTPSGKEGQAIALNEATAKGYVLKPQREGGGNNIYRSDIPAFLKERPESEWGAYVLMQMIEPPAQRNTIVRMTAAKEGQGVVGVVETGGVICELGIYGTCLFSMAGQTAGAVQSNEVAGYLLRTKGDTSSEGGVAAGFGALDSVCLVGDDALGAGS</sequence>
<feature type="binding site" evidence="11">
    <location>
        <position position="499"/>
    </location>
    <ligand>
        <name>ATP</name>
        <dbReference type="ChEBI" id="CHEBI:30616"/>
    </ligand>
</feature>
<dbReference type="SUPFAM" id="SSF56059">
    <property type="entry name" value="Glutathione synthetase ATP-binding domain-like"/>
    <property type="match status" value="1"/>
</dbReference>
<dbReference type="GO" id="GO:0005829">
    <property type="term" value="C:cytosol"/>
    <property type="evidence" value="ECO:0007669"/>
    <property type="project" value="TreeGrafter"/>
</dbReference>
<protein>
    <recommendedName>
        <fullName evidence="10">Glutathione synthetase</fullName>
        <shortName evidence="10">GSH-S</shortName>
        <ecNumber evidence="10">6.3.2.3</ecNumber>
    </recommendedName>
</protein>
<dbReference type="GO" id="GO:0043295">
    <property type="term" value="F:glutathione binding"/>
    <property type="evidence" value="ECO:0007669"/>
    <property type="project" value="UniProtKB-UniRule"/>
</dbReference>
<comment type="cofactor">
    <cofactor evidence="10 12">
        <name>Mg(2+)</name>
        <dbReference type="ChEBI" id="CHEBI:18420"/>
    </cofactor>
    <text evidence="10 12">Binds 1 Mg(2+) ion per subunit.</text>
</comment>
<evidence type="ECO:0000256" key="6">
    <source>
        <dbReference type="ARBA" id="ARBA00022723"/>
    </source>
</evidence>
<evidence type="ECO:0000256" key="8">
    <source>
        <dbReference type="ARBA" id="ARBA00022840"/>
    </source>
</evidence>
<feature type="binding site" evidence="12">
    <location>
        <position position="156"/>
    </location>
    <ligand>
        <name>Mg(2+)</name>
        <dbReference type="ChEBI" id="CHEBI:18420"/>
    </ligand>
</feature>
<evidence type="ECO:0000256" key="1">
    <source>
        <dbReference type="ARBA" id="ARBA00004965"/>
    </source>
</evidence>
<comment type="pathway">
    <text evidence="1 10">Sulfur metabolism; glutathione biosynthesis; glutathione from L-cysteine and L-glutamate: step 2/2.</text>
</comment>
<comment type="subunit">
    <text evidence="3">Homodimer.</text>
</comment>
<dbReference type="GO" id="GO:0004363">
    <property type="term" value="F:glutathione synthase activity"/>
    <property type="evidence" value="ECO:0007669"/>
    <property type="project" value="UniProtKB-UniRule"/>
</dbReference>
<dbReference type="OrthoDB" id="2020073at2759"/>
<feature type="binding site" evidence="11">
    <location>
        <position position="244"/>
    </location>
    <ligand>
        <name>substrate</name>
    </ligand>
</feature>
<dbReference type="Gene3D" id="3.30.1490.50">
    <property type="match status" value="1"/>
</dbReference>
<dbReference type="InterPro" id="IPR037013">
    <property type="entry name" value="GSH-S_sub-bd_sf"/>
</dbReference>
<keyword evidence="4 10" id="KW-0436">Ligase</keyword>
<feature type="binding site" evidence="11">
    <location>
        <position position="467"/>
    </location>
    <ligand>
        <name>ATP</name>
        <dbReference type="ChEBI" id="CHEBI:30616"/>
    </ligand>
</feature>
<feature type="binding site" evidence="11">
    <location>
        <begin position="398"/>
        <end position="407"/>
    </location>
    <ligand>
        <name>ATP</name>
        <dbReference type="ChEBI" id="CHEBI:30616"/>
    </ligand>
</feature>
<comment type="similarity">
    <text evidence="2 10">Belongs to the eukaryotic GSH synthase family.</text>
</comment>
<dbReference type="AlphaFoldDB" id="A0A6A6U3B2"/>
<reference evidence="15" key="1">
    <citation type="journal article" date="2020" name="Stud. Mycol.">
        <title>101 Dothideomycetes genomes: a test case for predicting lifestyles and emergence of pathogens.</title>
        <authorList>
            <person name="Haridas S."/>
            <person name="Albert R."/>
            <person name="Binder M."/>
            <person name="Bloem J."/>
            <person name="Labutti K."/>
            <person name="Salamov A."/>
            <person name="Andreopoulos B."/>
            <person name="Baker S."/>
            <person name="Barry K."/>
            <person name="Bills G."/>
            <person name="Bluhm B."/>
            <person name="Cannon C."/>
            <person name="Castanera R."/>
            <person name="Culley D."/>
            <person name="Daum C."/>
            <person name="Ezra D."/>
            <person name="Gonzalez J."/>
            <person name="Henrissat B."/>
            <person name="Kuo A."/>
            <person name="Liang C."/>
            <person name="Lipzen A."/>
            <person name="Lutzoni F."/>
            <person name="Magnuson J."/>
            <person name="Mondo S."/>
            <person name="Nolan M."/>
            <person name="Ohm R."/>
            <person name="Pangilinan J."/>
            <person name="Park H.-J."/>
            <person name="Ramirez L."/>
            <person name="Alfaro M."/>
            <person name="Sun H."/>
            <person name="Tritt A."/>
            <person name="Yoshinaga Y."/>
            <person name="Zwiers L.-H."/>
            <person name="Turgeon B."/>
            <person name="Goodwin S."/>
            <person name="Spatafora J."/>
            <person name="Crous P."/>
            <person name="Grigoriev I."/>
        </authorList>
    </citation>
    <scope>NUCLEOTIDE SEQUENCE</scope>
    <source>
        <strain evidence="15">CBS 115976</strain>
    </source>
</reference>
<evidence type="ECO:0000259" key="14">
    <source>
        <dbReference type="Pfam" id="PF03199"/>
    </source>
</evidence>
<dbReference type="Pfam" id="PF03917">
    <property type="entry name" value="GSH_synth_ATP"/>
    <property type="match status" value="1"/>
</dbReference>
<feature type="domain" description="Glutathione synthase substrate-binding" evidence="14">
    <location>
        <begin position="228"/>
        <end position="334"/>
    </location>
</feature>
<feature type="binding site" evidence="11">
    <location>
        <position position="337"/>
    </location>
    <ligand>
        <name>ATP</name>
        <dbReference type="ChEBI" id="CHEBI:30616"/>
    </ligand>
</feature>
<dbReference type="GO" id="GO:0000287">
    <property type="term" value="F:magnesium ion binding"/>
    <property type="evidence" value="ECO:0007669"/>
    <property type="project" value="UniProtKB-UniRule"/>
</dbReference>
<dbReference type="UniPathway" id="UPA00142">
    <property type="reaction ID" value="UER00210"/>
</dbReference>
<dbReference type="SUPFAM" id="SSF52440">
    <property type="entry name" value="PreATP-grasp domain"/>
    <property type="match status" value="1"/>
</dbReference>
<feature type="binding site" evidence="11">
    <location>
        <position position="409"/>
    </location>
    <ligand>
        <name>ATP</name>
        <dbReference type="ChEBI" id="CHEBI:30616"/>
    </ligand>
</feature>
<feature type="binding site" evidence="13">
    <location>
        <begin position="160"/>
        <end position="163"/>
    </location>
    <ligand>
        <name>substrate</name>
    </ligand>
</feature>
<dbReference type="NCBIfam" id="TIGR01986">
    <property type="entry name" value="glut_syn_euk"/>
    <property type="match status" value="1"/>
</dbReference>
<evidence type="ECO:0000256" key="7">
    <source>
        <dbReference type="ARBA" id="ARBA00022741"/>
    </source>
</evidence>
<organism evidence="15 16">
    <name type="scientific">Microthyrium microscopicum</name>
    <dbReference type="NCBI Taxonomy" id="703497"/>
    <lineage>
        <taxon>Eukaryota</taxon>
        <taxon>Fungi</taxon>
        <taxon>Dikarya</taxon>
        <taxon>Ascomycota</taxon>
        <taxon>Pezizomycotina</taxon>
        <taxon>Dothideomycetes</taxon>
        <taxon>Dothideomycetes incertae sedis</taxon>
        <taxon>Microthyriales</taxon>
        <taxon>Microthyriaceae</taxon>
        <taxon>Microthyrium</taxon>
    </lineage>
</organism>
<dbReference type="InterPro" id="IPR005615">
    <property type="entry name" value="Glutathione_synthase"/>
</dbReference>
<evidence type="ECO:0000256" key="2">
    <source>
        <dbReference type="ARBA" id="ARBA00010385"/>
    </source>
</evidence>
<evidence type="ECO:0000256" key="13">
    <source>
        <dbReference type="PIRSR" id="PIRSR001558-3"/>
    </source>
</evidence>
<dbReference type="InterPro" id="IPR014709">
    <property type="entry name" value="Glutathione_synthase_C_euk"/>
</dbReference>
<dbReference type="FunFam" id="3.40.50.1760:FF:000001">
    <property type="entry name" value="Glutathione synthetase"/>
    <property type="match status" value="1"/>
</dbReference>
<evidence type="ECO:0000256" key="12">
    <source>
        <dbReference type="PIRSR" id="PIRSR001558-2"/>
    </source>
</evidence>
<keyword evidence="7 10" id="KW-0547">Nucleotide-binding</keyword>
<feature type="binding site" evidence="11">
    <location>
        <position position="135"/>
    </location>
    <ligand>
        <name>substrate</name>
    </ligand>
</feature>
<dbReference type="Pfam" id="PF03199">
    <property type="entry name" value="GSH_synthase"/>
    <property type="match status" value="1"/>
</dbReference>
<dbReference type="InterPro" id="IPR014042">
    <property type="entry name" value="Glutathione_synthase_a-hlx"/>
</dbReference>
<feature type="binding site" evidence="13">
    <location>
        <begin position="238"/>
        <end position="240"/>
    </location>
    <ligand>
        <name>substrate</name>
    </ligand>
</feature>
<dbReference type="InterPro" id="IPR004887">
    <property type="entry name" value="GSH_synth_subst-bd"/>
</dbReference>
<gene>
    <name evidence="15" type="ORF">BT63DRAFT_405113</name>
</gene>
<dbReference type="Gene3D" id="3.30.470.20">
    <property type="entry name" value="ATP-grasp fold, B domain"/>
    <property type="match status" value="1"/>
</dbReference>
<dbReference type="PIRSF" id="PIRSF001558">
    <property type="entry name" value="GSHase"/>
    <property type="match status" value="1"/>
</dbReference>
<evidence type="ECO:0000313" key="16">
    <source>
        <dbReference type="Proteomes" id="UP000799302"/>
    </source>
</evidence>
<feature type="binding site" evidence="13">
    <location>
        <begin position="298"/>
        <end position="301"/>
    </location>
    <ligand>
        <name>substrate</name>
    </ligand>
</feature>
<keyword evidence="16" id="KW-1185">Reference proteome</keyword>
<dbReference type="PANTHER" id="PTHR11130:SF0">
    <property type="entry name" value="GLUTATHIONE SYNTHETASE"/>
    <property type="match status" value="1"/>
</dbReference>
<comment type="catalytic activity">
    <reaction evidence="10">
        <text>gamma-L-glutamyl-L-cysteine + glycine + ATP = glutathione + ADP + phosphate + H(+)</text>
        <dbReference type="Rhea" id="RHEA:13557"/>
        <dbReference type="ChEBI" id="CHEBI:15378"/>
        <dbReference type="ChEBI" id="CHEBI:30616"/>
        <dbReference type="ChEBI" id="CHEBI:43474"/>
        <dbReference type="ChEBI" id="CHEBI:57305"/>
        <dbReference type="ChEBI" id="CHEBI:57925"/>
        <dbReference type="ChEBI" id="CHEBI:58173"/>
        <dbReference type="ChEBI" id="CHEBI:456216"/>
        <dbReference type="EC" id="6.3.2.3"/>
    </reaction>
</comment>
<accession>A0A6A6U3B2</accession>
<feature type="binding site" evidence="11">
    <location>
        <position position="497"/>
    </location>
    <ligand>
        <name>substrate</name>
    </ligand>
</feature>
<keyword evidence="5 10" id="KW-0317">Glutathione biosynthesis</keyword>
<feature type="binding site" evidence="11">
    <location>
        <begin position="431"/>
        <end position="434"/>
    </location>
    <ligand>
        <name>ATP</name>
        <dbReference type="ChEBI" id="CHEBI:30616"/>
    </ligand>
</feature>
<keyword evidence="8 10" id="KW-0067">ATP-binding</keyword>
<evidence type="ECO:0000256" key="3">
    <source>
        <dbReference type="ARBA" id="ARBA00011738"/>
    </source>
</evidence>
<evidence type="ECO:0000256" key="11">
    <source>
        <dbReference type="PIRSR" id="PIRSR001558-1"/>
    </source>
</evidence>
<evidence type="ECO:0000256" key="10">
    <source>
        <dbReference type="PIRNR" id="PIRNR001558"/>
    </source>
</evidence>
<dbReference type="Proteomes" id="UP000799302">
    <property type="component" value="Unassembled WGS sequence"/>
</dbReference>
<evidence type="ECO:0000256" key="4">
    <source>
        <dbReference type="ARBA" id="ARBA00022598"/>
    </source>
</evidence>